<evidence type="ECO:0000256" key="2">
    <source>
        <dbReference type="SAM" id="Phobius"/>
    </source>
</evidence>
<reference evidence="3 4" key="1">
    <citation type="submission" date="2016-06" db="EMBL/GenBank/DDBJ databases">
        <authorList>
            <person name="Kjaerup R.B."/>
            <person name="Dalgaard T.S."/>
            <person name="Juul-Madsen H.R."/>
        </authorList>
    </citation>
    <scope>NUCLEOTIDE SEQUENCE [LARGE SCALE GENOMIC DNA]</scope>
    <source>
        <strain evidence="3 4">DSM 43913</strain>
    </source>
</reference>
<accession>A0A1C5G372</accession>
<gene>
    <name evidence="3" type="ORF">GA0070610_0520</name>
</gene>
<sequence length="62" mass="6059">MVGDAGSGAARELLLVLAVALAGLLLAVVAVFTPWHAAPDGAAPAAPVELRSPTEQPATTVG</sequence>
<dbReference type="AlphaFoldDB" id="A0A1C5G372"/>
<dbReference type="Proteomes" id="UP000198251">
    <property type="component" value="Chromosome I"/>
</dbReference>
<dbReference type="RefSeq" id="WP_089003214.1">
    <property type="nucleotide sequence ID" value="NZ_JBFAAC010000004.1"/>
</dbReference>
<evidence type="ECO:0000313" key="3">
    <source>
        <dbReference type="EMBL" id="SCG14319.1"/>
    </source>
</evidence>
<protein>
    <submittedName>
        <fullName evidence="3">Uncharacterized protein</fullName>
    </submittedName>
</protein>
<keyword evidence="2" id="KW-0812">Transmembrane</keyword>
<keyword evidence="2" id="KW-0472">Membrane</keyword>
<evidence type="ECO:0000256" key="1">
    <source>
        <dbReference type="SAM" id="MobiDB-lite"/>
    </source>
</evidence>
<feature type="region of interest" description="Disordered" evidence="1">
    <location>
        <begin position="41"/>
        <end position="62"/>
    </location>
</feature>
<keyword evidence="4" id="KW-1185">Reference proteome</keyword>
<dbReference type="GeneID" id="95800418"/>
<proteinExistence type="predicted"/>
<feature type="transmembrane region" description="Helical" evidence="2">
    <location>
        <begin position="12"/>
        <end position="32"/>
    </location>
</feature>
<dbReference type="EMBL" id="LT607733">
    <property type="protein sequence ID" value="SCG14319.1"/>
    <property type="molecule type" value="Genomic_DNA"/>
</dbReference>
<name>A0A1C5G372_MICEH</name>
<evidence type="ECO:0000313" key="4">
    <source>
        <dbReference type="Proteomes" id="UP000198251"/>
    </source>
</evidence>
<keyword evidence="2" id="KW-1133">Transmembrane helix</keyword>
<feature type="compositionally biased region" description="Polar residues" evidence="1">
    <location>
        <begin position="53"/>
        <end position="62"/>
    </location>
</feature>
<organism evidence="3 4">
    <name type="scientific">Micromonospora echinofusca</name>
    <dbReference type="NCBI Taxonomy" id="47858"/>
    <lineage>
        <taxon>Bacteria</taxon>
        <taxon>Bacillati</taxon>
        <taxon>Actinomycetota</taxon>
        <taxon>Actinomycetes</taxon>
        <taxon>Micromonosporales</taxon>
        <taxon>Micromonosporaceae</taxon>
        <taxon>Micromonospora</taxon>
    </lineage>
</organism>